<dbReference type="SUPFAM" id="SSF57196">
    <property type="entry name" value="EGF/Laminin"/>
    <property type="match status" value="1"/>
</dbReference>
<dbReference type="Gene3D" id="2.10.25.10">
    <property type="entry name" value="Laminin"/>
    <property type="match status" value="1"/>
</dbReference>
<name>A0ABD0QEU6_CIRMR</name>
<dbReference type="AlphaFoldDB" id="A0ABD0QEU6"/>
<sequence>MLFLSVPEKCLQGNGGCSHQCAVIPSKGVVCSCPAGLHLGSDNRTCETVDYCSAHLKCSQICEQHKTTV</sequence>
<keyword evidence="2" id="KW-1185">Reference proteome</keyword>
<reference evidence="1 2" key="1">
    <citation type="submission" date="2024-05" db="EMBL/GenBank/DDBJ databases">
        <title>Genome sequencing and assembly of Indian major carp, Cirrhinus mrigala (Hamilton, 1822).</title>
        <authorList>
            <person name="Mohindra V."/>
            <person name="Chowdhury L.M."/>
            <person name="Lal K."/>
            <person name="Jena J.K."/>
        </authorList>
    </citation>
    <scope>NUCLEOTIDE SEQUENCE [LARGE SCALE GENOMIC DNA]</scope>
    <source>
        <strain evidence="1">CM1030</strain>
        <tissue evidence="1">Blood</tissue>
    </source>
</reference>
<protein>
    <submittedName>
        <fullName evidence="1">Uncharacterized protein</fullName>
    </submittedName>
</protein>
<accession>A0ABD0QEU6</accession>
<dbReference type="EMBL" id="JAMKFB020000009">
    <property type="protein sequence ID" value="KAL0184595.1"/>
    <property type="molecule type" value="Genomic_DNA"/>
</dbReference>
<dbReference type="Proteomes" id="UP001529510">
    <property type="component" value="Unassembled WGS sequence"/>
</dbReference>
<dbReference type="Pfam" id="PF14670">
    <property type="entry name" value="FXa_inhibition"/>
    <property type="match status" value="1"/>
</dbReference>
<evidence type="ECO:0000313" key="2">
    <source>
        <dbReference type="Proteomes" id="UP001529510"/>
    </source>
</evidence>
<evidence type="ECO:0000313" key="1">
    <source>
        <dbReference type="EMBL" id="KAL0184595.1"/>
    </source>
</evidence>
<proteinExistence type="predicted"/>
<dbReference type="InterPro" id="IPR051221">
    <property type="entry name" value="LDLR-related"/>
</dbReference>
<organism evidence="1 2">
    <name type="scientific">Cirrhinus mrigala</name>
    <name type="common">Mrigala</name>
    <dbReference type="NCBI Taxonomy" id="683832"/>
    <lineage>
        <taxon>Eukaryota</taxon>
        <taxon>Metazoa</taxon>
        <taxon>Chordata</taxon>
        <taxon>Craniata</taxon>
        <taxon>Vertebrata</taxon>
        <taxon>Euteleostomi</taxon>
        <taxon>Actinopterygii</taxon>
        <taxon>Neopterygii</taxon>
        <taxon>Teleostei</taxon>
        <taxon>Ostariophysi</taxon>
        <taxon>Cypriniformes</taxon>
        <taxon>Cyprinidae</taxon>
        <taxon>Labeoninae</taxon>
        <taxon>Labeonini</taxon>
        <taxon>Cirrhinus</taxon>
    </lineage>
</organism>
<feature type="non-terminal residue" evidence="1">
    <location>
        <position position="69"/>
    </location>
</feature>
<gene>
    <name evidence="1" type="ORF">M9458_020291</name>
</gene>
<dbReference type="PANTHER" id="PTHR22722:SF5">
    <property type="entry name" value="LOW-DENSITY LIPOPROTEIN RECEPTOR-RELATED PROTEIN 1B"/>
    <property type="match status" value="1"/>
</dbReference>
<dbReference type="PANTHER" id="PTHR22722">
    <property type="entry name" value="LOW-DENSITY LIPOPROTEIN RECEPTOR-RELATED PROTEIN 2-RELATED"/>
    <property type="match status" value="1"/>
</dbReference>
<comment type="caution">
    <text evidence="1">The sequence shown here is derived from an EMBL/GenBank/DDBJ whole genome shotgun (WGS) entry which is preliminary data.</text>
</comment>